<evidence type="ECO:0000256" key="2">
    <source>
        <dbReference type="ARBA" id="ARBA00022729"/>
    </source>
</evidence>
<reference evidence="5" key="1">
    <citation type="submission" date="2022-03" db="EMBL/GenBank/DDBJ databases">
        <authorList>
            <person name="Martin C."/>
        </authorList>
    </citation>
    <scope>NUCLEOTIDE SEQUENCE</scope>
</reference>
<evidence type="ECO:0000256" key="3">
    <source>
        <dbReference type="ARBA" id="ARBA00022737"/>
    </source>
</evidence>
<dbReference type="AlphaFoldDB" id="A0A8S4N1E8"/>
<dbReference type="PROSITE" id="PS51450">
    <property type="entry name" value="LRR"/>
    <property type="match status" value="1"/>
</dbReference>
<gene>
    <name evidence="5" type="ORF">OFUS_LOCUS2479</name>
</gene>
<feature type="non-terminal residue" evidence="5">
    <location>
        <position position="226"/>
    </location>
</feature>
<dbReference type="InterPro" id="IPR032675">
    <property type="entry name" value="LRR_dom_sf"/>
</dbReference>
<keyword evidence="2 4" id="KW-0732">Signal</keyword>
<dbReference type="OrthoDB" id="6150654at2759"/>
<keyword evidence="1" id="KW-0433">Leucine-rich repeat</keyword>
<dbReference type="GO" id="GO:0031012">
    <property type="term" value="C:extracellular matrix"/>
    <property type="evidence" value="ECO:0007669"/>
    <property type="project" value="TreeGrafter"/>
</dbReference>
<dbReference type="InterPro" id="IPR050328">
    <property type="entry name" value="Dev_Immune_Receptor"/>
</dbReference>
<organism evidence="5 6">
    <name type="scientific">Owenia fusiformis</name>
    <name type="common">Polychaete worm</name>
    <dbReference type="NCBI Taxonomy" id="6347"/>
    <lineage>
        <taxon>Eukaryota</taxon>
        <taxon>Metazoa</taxon>
        <taxon>Spiralia</taxon>
        <taxon>Lophotrochozoa</taxon>
        <taxon>Annelida</taxon>
        <taxon>Polychaeta</taxon>
        <taxon>Sedentaria</taxon>
        <taxon>Canalipalpata</taxon>
        <taxon>Sabellida</taxon>
        <taxon>Oweniida</taxon>
        <taxon>Oweniidae</taxon>
        <taxon>Owenia</taxon>
    </lineage>
</organism>
<evidence type="ECO:0000256" key="4">
    <source>
        <dbReference type="SAM" id="SignalP"/>
    </source>
</evidence>
<dbReference type="InterPro" id="IPR003591">
    <property type="entry name" value="Leu-rich_rpt_typical-subtyp"/>
</dbReference>
<keyword evidence="3" id="KW-0677">Repeat</keyword>
<dbReference type="PANTHER" id="PTHR24373">
    <property type="entry name" value="SLIT RELATED LEUCINE-RICH REPEAT NEURONAL PROTEIN"/>
    <property type="match status" value="1"/>
</dbReference>
<dbReference type="GO" id="GO:0005615">
    <property type="term" value="C:extracellular space"/>
    <property type="evidence" value="ECO:0007669"/>
    <property type="project" value="TreeGrafter"/>
</dbReference>
<feature type="signal peptide" evidence="4">
    <location>
        <begin position="1"/>
        <end position="23"/>
    </location>
</feature>
<protein>
    <submittedName>
        <fullName evidence="5">Uncharacterized protein</fullName>
    </submittedName>
</protein>
<dbReference type="PANTHER" id="PTHR24373:SF370">
    <property type="entry name" value="FISH-LIPS, ISOFORM E"/>
    <property type="match status" value="1"/>
</dbReference>
<dbReference type="SMART" id="SM00369">
    <property type="entry name" value="LRR_TYP"/>
    <property type="match status" value="2"/>
</dbReference>
<comment type="caution">
    <text evidence="5">The sequence shown here is derived from an EMBL/GenBank/DDBJ whole genome shotgun (WGS) entry which is preliminary data.</text>
</comment>
<dbReference type="Proteomes" id="UP000749559">
    <property type="component" value="Unassembled WGS sequence"/>
</dbReference>
<accession>A0A8S4N1E8</accession>
<proteinExistence type="predicted"/>
<evidence type="ECO:0000313" key="5">
    <source>
        <dbReference type="EMBL" id="CAH1775135.1"/>
    </source>
</evidence>
<dbReference type="SUPFAM" id="SSF52058">
    <property type="entry name" value="L domain-like"/>
    <property type="match status" value="1"/>
</dbReference>
<sequence>MLDIQNLICFAFVFLIICHISKTRQIVIDGPPTENWIMYRATSQDIPEYKYKWPLENNQGQVVIDIDSSKWLTVGQYSTVLDVKSNTIVGTIYKLDIESDWDDPLVQRNTTVLHVKCREYNGLKPSIPNAVTLGQYKDIRYSRIECFLKNMSVTFLKGLVHLRWLDLANNNISVVEQHAFDDLVALEDLVLTRNPIGFLPNGLFCTMPKLKTLKLDYLKLTGFPTA</sequence>
<keyword evidence="6" id="KW-1185">Reference proteome</keyword>
<feature type="chain" id="PRO_5035882186" evidence="4">
    <location>
        <begin position="24"/>
        <end position="226"/>
    </location>
</feature>
<dbReference type="Gene3D" id="3.80.10.10">
    <property type="entry name" value="Ribonuclease Inhibitor"/>
    <property type="match status" value="1"/>
</dbReference>
<dbReference type="Pfam" id="PF13855">
    <property type="entry name" value="LRR_8"/>
    <property type="match status" value="1"/>
</dbReference>
<evidence type="ECO:0000313" key="6">
    <source>
        <dbReference type="Proteomes" id="UP000749559"/>
    </source>
</evidence>
<dbReference type="EMBL" id="CAIIXF020000001">
    <property type="protein sequence ID" value="CAH1775135.1"/>
    <property type="molecule type" value="Genomic_DNA"/>
</dbReference>
<evidence type="ECO:0000256" key="1">
    <source>
        <dbReference type="ARBA" id="ARBA00022614"/>
    </source>
</evidence>
<name>A0A8S4N1E8_OWEFU</name>
<dbReference type="InterPro" id="IPR001611">
    <property type="entry name" value="Leu-rich_rpt"/>
</dbReference>